<dbReference type="AlphaFoldDB" id="W6PZV5"/>
<name>W6PZV5_PENRF</name>
<organism evidence="1 2">
    <name type="scientific">Penicillium roqueforti (strain FM164)</name>
    <dbReference type="NCBI Taxonomy" id="1365484"/>
    <lineage>
        <taxon>Eukaryota</taxon>
        <taxon>Fungi</taxon>
        <taxon>Dikarya</taxon>
        <taxon>Ascomycota</taxon>
        <taxon>Pezizomycotina</taxon>
        <taxon>Eurotiomycetes</taxon>
        <taxon>Eurotiomycetidae</taxon>
        <taxon>Eurotiales</taxon>
        <taxon>Aspergillaceae</taxon>
        <taxon>Penicillium</taxon>
    </lineage>
</organism>
<dbReference type="Proteomes" id="UP000030686">
    <property type="component" value="Unassembled WGS sequence"/>
</dbReference>
<accession>W6PZV5</accession>
<reference evidence="1" key="1">
    <citation type="journal article" date="2014" name="Nat. Commun.">
        <title>Multiple recent horizontal transfers of a large genomic region in cheese making fungi.</title>
        <authorList>
            <person name="Cheeseman K."/>
            <person name="Ropars J."/>
            <person name="Renault P."/>
            <person name="Dupont J."/>
            <person name="Gouzy J."/>
            <person name="Branca A."/>
            <person name="Abraham A.L."/>
            <person name="Ceppi M."/>
            <person name="Conseiller E."/>
            <person name="Debuchy R."/>
            <person name="Malagnac F."/>
            <person name="Goarin A."/>
            <person name="Silar P."/>
            <person name="Lacoste S."/>
            <person name="Sallet E."/>
            <person name="Bensimon A."/>
            <person name="Giraud T."/>
            <person name="Brygoo Y."/>
        </authorList>
    </citation>
    <scope>NUCLEOTIDE SEQUENCE [LARGE SCALE GENOMIC DNA]</scope>
    <source>
        <strain evidence="1">FM164</strain>
    </source>
</reference>
<evidence type="ECO:0000313" key="2">
    <source>
        <dbReference type="Proteomes" id="UP000030686"/>
    </source>
</evidence>
<keyword evidence="2" id="KW-1185">Reference proteome</keyword>
<gene>
    <name evidence="1" type="ORF">PROQFM164_S01g003053</name>
</gene>
<proteinExistence type="predicted"/>
<protein>
    <submittedName>
        <fullName evidence="1">Genomic scaffold, ProqFM164S01</fullName>
    </submittedName>
</protein>
<dbReference type="OrthoDB" id="5424209at2759"/>
<dbReference type="EMBL" id="HG792015">
    <property type="protein sequence ID" value="CDM29241.1"/>
    <property type="molecule type" value="Genomic_DNA"/>
</dbReference>
<evidence type="ECO:0000313" key="1">
    <source>
        <dbReference type="EMBL" id="CDM29241.1"/>
    </source>
</evidence>
<sequence>MSSVATISSFSQAFGLAWTGMHNNNFFLDIAKRILRIDHPASRDLRTMIKALNSSIEDVKDASFYTSKAEMDKGEGCWLPDSARRAYEATLRDI</sequence>